<dbReference type="NCBIfam" id="TIGR00589">
    <property type="entry name" value="ogt"/>
    <property type="match status" value="1"/>
</dbReference>
<evidence type="ECO:0000313" key="13">
    <source>
        <dbReference type="Proteomes" id="UP000011721"/>
    </source>
</evidence>
<dbReference type="PATRIC" id="fig|1167006.5.peg.93"/>
<dbReference type="CDD" id="cd06445">
    <property type="entry name" value="ATase"/>
    <property type="match status" value="1"/>
</dbReference>
<dbReference type="FunFam" id="1.10.10.10:FF:000214">
    <property type="entry name" value="Methylated-DNA--protein-cysteine methyltransferase"/>
    <property type="match status" value="1"/>
</dbReference>
<evidence type="ECO:0000256" key="5">
    <source>
        <dbReference type="ARBA" id="ARBA00022679"/>
    </source>
</evidence>
<dbReference type="eggNOG" id="COG0350">
    <property type="taxonomic scope" value="Bacteria"/>
</dbReference>
<dbReference type="SUPFAM" id="SSF46767">
    <property type="entry name" value="Methylated DNA-protein cysteine methyltransferase, C-terminal domain"/>
    <property type="match status" value="1"/>
</dbReference>
<evidence type="ECO:0000256" key="9">
    <source>
        <dbReference type="HAMAP-Rule" id="MF_00772"/>
    </source>
</evidence>
<comment type="subcellular location">
    <subcellularLocation>
        <location evidence="9">Cytoplasm</location>
    </subcellularLocation>
</comment>
<evidence type="ECO:0000259" key="10">
    <source>
        <dbReference type="Pfam" id="PF01035"/>
    </source>
</evidence>
<feature type="domain" description="Methylated-DNA-[protein]-cysteine S-methyltransferase DNA binding" evidence="10">
    <location>
        <begin position="122"/>
        <end position="201"/>
    </location>
</feature>
<evidence type="ECO:0000256" key="2">
    <source>
        <dbReference type="ARBA" id="ARBA00008711"/>
    </source>
</evidence>
<dbReference type="PANTHER" id="PTHR10815">
    <property type="entry name" value="METHYLATED-DNA--PROTEIN-CYSTEINE METHYLTRANSFERASE"/>
    <property type="match status" value="1"/>
</dbReference>
<gene>
    <name evidence="12" type="ordered locus">UWK_00083</name>
</gene>
<keyword evidence="5 9" id="KW-0808">Transferase</keyword>
<sequence length="203" mass="23108">MIRYYSTMEHSGYGRIIEHTIYRRLQPTATLLRNRKPYKNEKTMTTFYQQFQSPAGLIHIVANDTHLKAITFSSSWEQVQKSVSDIKNESNAITDNTRIQLLEYFAGTRRDFDLPIALHGTEFQKRAWHALLTIPYGETRSYSEQAILIGNPNAVRAVGRTNGLNPIGIVVPCHRVIGKSGKLTGYAAGLEVKRFLLNLERAR</sequence>
<dbReference type="InterPro" id="IPR001497">
    <property type="entry name" value="MethylDNA_cys_MeTrfase_AS"/>
</dbReference>
<dbReference type="InterPro" id="IPR008332">
    <property type="entry name" value="MethylG_MeTrfase_N"/>
</dbReference>
<proteinExistence type="inferred from homology"/>
<keyword evidence="6 9" id="KW-0227">DNA damage</keyword>
<dbReference type="AlphaFoldDB" id="M1PJJ4"/>
<dbReference type="GO" id="GO:0032259">
    <property type="term" value="P:methylation"/>
    <property type="evidence" value="ECO:0007669"/>
    <property type="project" value="UniProtKB-KW"/>
</dbReference>
<dbReference type="Gene3D" id="3.30.160.70">
    <property type="entry name" value="Methylated DNA-protein cysteine methyltransferase domain"/>
    <property type="match status" value="1"/>
</dbReference>
<keyword evidence="7 9" id="KW-0234">DNA repair</keyword>
<dbReference type="GO" id="GO:0003908">
    <property type="term" value="F:methylated-DNA-[protein]-cysteine S-methyltransferase activity"/>
    <property type="evidence" value="ECO:0007669"/>
    <property type="project" value="UniProtKB-UniRule"/>
</dbReference>
<feature type="domain" description="Methylguanine DNA methyltransferase ribonuclease-like" evidence="11">
    <location>
        <begin position="48"/>
        <end position="118"/>
    </location>
</feature>
<dbReference type="InterPro" id="IPR036631">
    <property type="entry name" value="MGMT_N_sf"/>
</dbReference>
<dbReference type="Pfam" id="PF02870">
    <property type="entry name" value="Methyltransf_1N"/>
    <property type="match status" value="1"/>
</dbReference>
<comment type="catalytic activity">
    <reaction evidence="1 9">
        <text>a 4-O-methyl-thymidine in DNA + L-cysteinyl-[protein] = a thymidine in DNA + S-methyl-L-cysteinyl-[protein]</text>
        <dbReference type="Rhea" id="RHEA:53428"/>
        <dbReference type="Rhea" id="RHEA-COMP:10131"/>
        <dbReference type="Rhea" id="RHEA-COMP:10132"/>
        <dbReference type="Rhea" id="RHEA-COMP:13555"/>
        <dbReference type="Rhea" id="RHEA-COMP:13556"/>
        <dbReference type="ChEBI" id="CHEBI:29950"/>
        <dbReference type="ChEBI" id="CHEBI:82612"/>
        <dbReference type="ChEBI" id="CHEBI:137386"/>
        <dbReference type="ChEBI" id="CHEBI:137387"/>
        <dbReference type="EC" id="2.1.1.63"/>
    </reaction>
</comment>
<organism evidence="12 13">
    <name type="scientific">Desulfocapsa sulfexigens (strain DSM 10523 / SB164P1)</name>
    <dbReference type="NCBI Taxonomy" id="1167006"/>
    <lineage>
        <taxon>Bacteria</taxon>
        <taxon>Pseudomonadati</taxon>
        <taxon>Thermodesulfobacteriota</taxon>
        <taxon>Desulfobulbia</taxon>
        <taxon>Desulfobulbales</taxon>
        <taxon>Desulfocapsaceae</taxon>
        <taxon>Desulfocapsa</taxon>
    </lineage>
</organism>
<dbReference type="PANTHER" id="PTHR10815:SF5">
    <property type="entry name" value="METHYLATED-DNA--PROTEIN-CYSTEINE METHYLTRANSFERASE"/>
    <property type="match status" value="1"/>
</dbReference>
<comment type="miscellaneous">
    <text evidence="9">This enzyme catalyzes only one turnover and therefore is not strictly catalytic. According to one definition, an enzyme is a biocatalyst that acts repeatedly and over many reaction cycles.</text>
</comment>
<dbReference type="HAMAP" id="MF_00772">
    <property type="entry name" value="OGT"/>
    <property type="match status" value="1"/>
</dbReference>
<name>M1PJJ4_DESSD</name>
<accession>M1PJJ4</accession>
<dbReference type="EMBL" id="CP003985">
    <property type="protein sequence ID" value="AGF76671.1"/>
    <property type="molecule type" value="Genomic_DNA"/>
</dbReference>
<dbReference type="HOGENOM" id="CLU_000445_52_2_7"/>
<keyword evidence="4 9" id="KW-0489">Methyltransferase</keyword>
<evidence type="ECO:0000256" key="8">
    <source>
        <dbReference type="ARBA" id="ARBA00049348"/>
    </source>
</evidence>
<dbReference type="KEGG" id="dsf:UWK_00083"/>
<comment type="similarity">
    <text evidence="2 9">Belongs to the MGMT family.</text>
</comment>
<dbReference type="InterPro" id="IPR023546">
    <property type="entry name" value="MGMT"/>
</dbReference>
<dbReference type="GO" id="GO:0006307">
    <property type="term" value="P:DNA alkylation repair"/>
    <property type="evidence" value="ECO:0007669"/>
    <property type="project" value="UniProtKB-UniRule"/>
</dbReference>
<dbReference type="PROSITE" id="PS00374">
    <property type="entry name" value="MGMT"/>
    <property type="match status" value="1"/>
</dbReference>
<evidence type="ECO:0000256" key="6">
    <source>
        <dbReference type="ARBA" id="ARBA00022763"/>
    </source>
</evidence>
<evidence type="ECO:0000259" key="11">
    <source>
        <dbReference type="Pfam" id="PF02870"/>
    </source>
</evidence>
<dbReference type="InterPro" id="IPR014048">
    <property type="entry name" value="MethylDNA_cys_MeTrfase_DNA-bd"/>
</dbReference>
<protein>
    <recommendedName>
        <fullName evidence="9">Methylated-DNA--protein-cysteine methyltransferase</fullName>
        <ecNumber evidence="9">2.1.1.63</ecNumber>
    </recommendedName>
    <alternativeName>
        <fullName evidence="9">6-O-methylguanine-DNA methyltransferase</fullName>
        <shortName evidence="9">MGMT</shortName>
    </alternativeName>
    <alternativeName>
        <fullName evidence="9">O-6-methylguanine-DNA-alkyltransferase</fullName>
    </alternativeName>
</protein>
<dbReference type="SUPFAM" id="SSF53155">
    <property type="entry name" value="Methylated DNA-protein cysteine methyltransferase domain"/>
    <property type="match status" value="1"/>
</dbReference>
<reference evidence="13" key="1">
    <citation type="journal article" date="2013" name="Stand. Genomic Sci.">
        <title>Complete genome sequence of Desulfocapsa sulfexigens, a marine deltaproteobacterium specialized in disproportionating inorganic sulfur compounds.</title>
        <authorList>
            <person name="Finster K.W."/>
            <person name="Kjeldsen K.U."/>
            <person name="Kube M."/>
            <person name="Reinhardt R."/>
            <person name="Mussmann M."/>
            <person name="Amann R."/>
            <person name="Schreiber L."/>
        </authorList>
    </citation>
    <scope>NUCLEOTIDE SEQUENCE [LARGE SCALE GENOMIC DNA]</scope>
    <source>
        <strain evidence="13">DSM 10523 / SB164P1</strain>
    </source>
</reference>
<comment type="function">
    <text evidence="9">Involved in the cellular defense against the biological effects of O6-methylguanine (O6-MeG) and O4-methylthymine (O4-MeT) in DNA. Repairs the methylated nucleobase in DNA by stoichiometrically transferring the methyl group to a cysteine residue in the enzyme. This is a suicide reaction: the enzyme is irreversibly inactivated.</text>
</comment>
<dbReference type="InterPro" id="IPR036388">
    <property type="entry name" value="WH-like_DNA-bd_sf"/>
</dbReference>
<dbReference type="Pfam" id="PF01035">
    <property type="entry name" value="DNA_binding_1"/>
    <property type="match status" value="1"/>
</dbReference>
<feature type="active site" description="Nucleophile; methyl group acceptor" evidence="9">
    <location>
        <position position="173"/>
    </location>
</feature>
<keyword evidence="3 9" id="KW-0963">Cytoplasm</keyword>
<evidence type="ECO:0000256" key="7">
    <source>
        <dbReference type="ARBA" id="ARBA00023204"/>
    </source>
</evidence>
<dbReference type="Gene3D" id="1.10.10.10">
    <property type="entry name" value="Winged helix-like DNA-binding domain superfamily/Winged helix DNA-binding domain"/>
    <property type="match status" value="1"/>
</dbReference>
<comment type="catalytic activity">
    <reaction evidence="8 9">
        <text>a 6-O-methyl-2'-deoxyguanosine in DNA + L-cysteinyl-[protein] = S-methyl-L-cysteinyl-[protein] + a 2'-deoxyguanosine in DNA</text>
        <dbReference type="Rhea" id="RHEA:24000"/>
        <dbReference type="Rhea" id="RHEA-COMP:10131"/>
        <dbReference type="Rhea" id="RHEA-COMP:10132"/>
        <dbReference type="Rhea" id="RHEA-COMP:11367"/>
        <dbReference type="Rhea" id="RHEA-COMP:11368"/>
        <dbReference type="ChEBI" id="CHEBI:29950"/>
        <dbReference type="ChEBI" id="CHEBI:82612"/>
        <dbReference type="ChEBI" id="CHEBI:85445"/>
        <dbReference type="ChEBI" id="CHEBI:85448"/>
        <dbReference type="EC" id="2.1.1.63"/>
    </reaction>
</comment>
<keyword evidence="13" id="KW-1185">Reference proteome</keyword>
<evidence type="ECO:0000256" key="3">
    <source>
        <dbReference type="ARBA" id="ARBA00022490"/>
    </source>
</evidence>
<dbReference type="EC" id="2.1.1.63" evidence="9"/>
<dbReference type="GO" id="GO:0005737">
    <property type="term" value="C:cytoplasm"/>
    <property type="evidence" value="ECO:0007669"/>
    <property type="project" value="UniProtKB-SubCell"/>
</dbReference>
<dbReference type="STRING" id="1167006.UWK_00083"/>
<evidence type="ECO:0000256" key="4">
    <source>
        <dbReference type="ARBA" id="ARBA00022603"/>
    </source>
</evidence>
<evidence type="ECO:0000313" key="12">
    <source>
        <dbReference type="EMBL" id="AGF76671.1"/>
    </source>
</evidence>
<evidence type="ECO:0000256" key="1">
    <source>
        <dbReference type="ARBA" id="ARBA00001286"/>
    </source>
</evidence>
<dbReference type="InterPro" id="IPR036217">
    <property type="entry name" value="MethylDNA_cys_MeTrfase_DNAb"/>
</dbReference>
<dbReference type="Proteomes" id="UP000011721">
    <property type="component" value="Chromosome"/>
</dbReference>